<accession>A0A1B8TRL9</accession>
<proteinExistence type="predicted"/>
<dbReference type="InterPro" id="IPR005625">
    <property type="entry name" value="PepSY-ass_TM"/>
</dbReference>
<evidence type="ECO:0000256" key="1">
    <source>
        <dbReference type="SAM" id="Phobius"/>
    </source>
</evidence>
<keyword evidence="3" id="KW-1185">Reference proteome</keyword>
<feature type="transmembrane region" description="Helical" evidence="1">
    <location>
        <begin position="136"/>
        <end position="156"/>
    </location>
</feature>
<feature type="transmembrane region" description="Helical" evidence="1">
    <location>
        <begin position="331"/>
        <end position="352"/>
    </location>
</feature>
<feature type="transmembrane region" description="Helical" evidence="1">
    <location>
        <begin position="12"/>
        <end position="36"/>
    </location>
</feature>
<dbReference type="EMBL" id="LSFM01000024">
    <property type="protein sequence ID" value="OBY62291.1"/>
    <property type="molecule type" value="Genomic_DNA"/>
</dbReference>
<dbReference type="KEGG" id="pob:LPB03_13445"/>
<name>A0A1B8TRL9_9FLAO</name>
<dbReference type="RefSeq" id="WP_065320168.1">
    <property type="nucleotide sequence ID" value="NZ_CP017477.1"/>
</dbReference>
<feature type="transmembrane region" description="Helical" evidence="1">
    <location>
        <begin position="364"/>
        <end position="384"/>
    </location>
</feature>
<evidence type="ECO:0008006" key="4">
    <source>
        <dbReference type="Google" id="ProtNLM"/>
    </source>
</evidence>
<dbReference type="PANTHER" id="PTHR34219:SF8">
    <property type="entry name" value="PEPSY DOMAIN-CONTAINING PROTEIN"/>
    <property type="match status" value="1"/>
</dbReference>
<feature type="transmembrane region" description="Helical" evidence="1">
    <location>
        <begin position="186"/>
        <end position="205"/>
    </location>
</feature>
<gene>
    <name evidence="2" type="ORF">LPB3_13460</name>
</gene>
<dbReference type="Proteomes" id="UP000092584">
    <property type="component" value="Unassembled WGS sequence"/>
</dbReference>
<evidence type="ECO:0000313" key="2">
    <source>
        <dbReference type="EMBL" id="OBY62291.1"/>
    </source>
</evidence>
<keyword evidence="1" id="KW-1133">Transmembrane helix</keyword>
<evidence type="ECO:0000313" key="3">
    <source>
        <dbReference type="Proteomes" id="UP000092584"/>
    </source>
</evidence>
<sequence>MKKLQKKDYFAIHSWIGVQLSIIFFIVCFSGTVAVFSHELDWVFNPEMRASPQKELASKNEILKQLKTDFPNQQITFWEKSREDYLVDIIHLENEKGAILYVFANPYTGKIQGSSSGTIQRFFRDLHYNLFIPTDIGNYMVLIFGFLLLGSLLSGLKFINNKRKHSLNIGKKNNALAYTKNLHKTFAVWSIPFIILFSVSAIWYFTERANLFSIADFIDDKEIENISMSSTKVENFSYSLDYDDAIEIAKKEIPNFTFGSFVISDNYKTLEVRGNSDVPLARYRANRVVIDAKTNAVLFLQKATETNSLMTINNLIDPIHFGYFGGLFTKAIWFIFGILICYLAASGIWIYLKRISKNKKGTYTFRYLNWSLFAVIQFFMYSRLILEQQISLKNHVIILCFWLLFLYLMYHIFYKKIRA</sequence>
<keyword evidence="1" id="KW-0812">Transmembrane</keyword>
<dbReference type="AlphaFoldDB" id="A0A1B8TRL9"/>
<reference evidence="3" key="1">
    <citation type="submission" date="2016-02" db="EMBL/GenBank/DDBJ databases">
        <authorList>
            <person name="Shin S.-K."/>
            <person name="Yi H."/>
            <person name="Kim E."/>
        </authorList>
    </citation>
    <scope>NUCLEOTIDE SEQUENCE [LARGE SCALE GENOMIC DNA]</scope>
    <source>
        <strain evidence="3">LPB0003</strain>
    </source>
</reference>
<keyword evidence="1" id="KW-0472">Membrane</keyword>
<dbReference type="OrthoDB" id="111691at2"/>
<dbReference type="Pfam" id="PF03929">
    <property type="entry name" value="PepSY_TM"/>
    <property type="match status" value="1"/>
</dbReference>
<dbReference type="STRING" id="1774273.LPB03_13445"/>
<comment type="caution">
    <text evidence="2">The sequence shown here is derived from an EMBL/GenBank/DDBJ whole genome shotgun (WGS) entry which is preliminary data.</text>
</comment>
<protein>
    <recommendedName>
        <fullName evidence="4">Peptidase</fullName>
    </recommendedName>
</protein>
<dbReference type="PANTHER" id="PTHR34219">
    <property type="entry name" value="IRON-REGULATED INNER MEMBRANE PROTEIN-RELATED"/>
    <property type="match status" value="1"/>
</dbReference>
<organism evidence="2 3">
    <name type="scientific">Polaribacter vadi</name>
    <dbReference type="NCBI Taxonomy" id="1774273"/>
    <lineage>
        <taxon>Bacteria</taxon>
        <taxon>Pseudomonadati</taxon>
        <taxon>Bacteroidota</taxon>
        <taxon>Flavobacteriia</taxon>
        <taxon>Flavobacteriales</taxon>
        <taxon>Flavobacteriaceae</taxon>
    </lineage>
</organism>
<feature type="transmembrane region" description="Helical" evidence="1">
    <location>
        <begin position="396"/>
        <end position="414"/>
    </location>
</feature>